<dbReference type="Proteomes" id="UP000002640">
    <property type="component" value="Unassembled WGS sequence"/>
</dbReference>
<dbReference type="PANTHER" id="PTHR15922">
    <property type="entry name" value="NEUROBLASTOMA-AMPLIFIED SEQUENCE"/>
    <property type="match status" value="1"/>
</dbReference>
<dbReference type="InParanoid" id="G4ZR38"/>
<feature type="compositionally biased region" description="Low complexity" evidence="1">
    <location>
        <begin position="2074"/>
        <end position="2086"/>
    </location>
</feature>
<dbReference type="GO" id="GO:0006890">
    <property type="term" value="P:retrograde vesicle-mediated transport, Golgi to endoplasmic reticulum"/>
    <property type="evidence" value="ECO:0007669"/>
    <property type="project" value="TreeGrafter"/>
</dbReference>
<reference evidence="2 3" key="1">
    <citation type="journal article" date="2006" name="Science">
        <title>Phytophthora genome sequences uncover evolutionary origins and mechanisms of pathogenesis.</title>
        <authorList>
            <person name="Tyler B.M."/>
            <person name="Tripathy S."/>
            <person name="Zhang X."/>
            <person name="Dehal P."/>
            <person name="Jiang R.H."/>
            <person name="Aerts A."/>
            <person name="Arredondo F.D."/>
            <person name="Baxter L."/>
            <person name="Bensasson D."/>
            <person name="Beynon J.L."/>
            <person name="Chapman J."/>
            <person name="Damasceno C.M."/>
            <person name="Dorrance A.E."/>
            <person name="Dou D."/>
            <person name="Dickerman A.W."/>
            <person name="Dubchak I.L."/>
            <person name="Garbelotto M."/>
            <person name="Gijzen M."/>
            <person name="Gordon S.G."/>
            <person name="Govers F."/>
            <person name="Grunwald N.J."/>
            <person name="Huang W."/>
            <person name="Ivors K.L."/>
            <person name="Jones R.W."/>
            <person name="Kamoun S."/>
            <person name="Krampis K."/>
            <person name="Lamour K.H."/>
            <person name="Lee M.K."/>
            <person name="McDonald W.H."/>
            <person name="Medina M."/>
            <person name="Meijer H.J."/>
            <person name="Nordberg E.K."/>
            <person name="Maclean D.J."/>
            <person name="Ospina-Giraldo M.D."/>
            <person name="Morris P.F."/>
            <person name="Phuntumart V."/>
            <person name="Putnam N.H."/>
            <person name="Rash S."/>
            <person name="Rose J.K."/>
            <person name="Sakihama Y."/>
            <person name="Salamov A.A."/>
            <person name="Savidor A."/>
            <person name="Scheuring C.F."/>
            <person name="Smith B.M."/>
            <person name="Sobral B.W."/>
            <person name="Terry A."/>
            <person name="Torto-Alalibo T.A."/>
            <person name="Win J."/>
            <person name="Xu Z."/>
            <person name="Zhang H."/>
            <person name="Grigoriev I.V."/>
            <person name="Rokhsar D.S."/>
            <person name="Boore J.L."/>
        </authorList>
    </citation>
    <scope>NUCLEOTIDE SEQUENCE [LARGE SCALE GENOMIC DNA]</scope>
    <source>
        <strain evidence="2 3">P6497</strain>
    </source>
</reference>
<gene>
    <name evidence="2" type="ORF">PHYSODRAFT_512069</name>
</gene>
<evidence type="ECO:0000256" key="1">
    <source>
        <dbReference type="SAM" id="MobiDB-lite"/>
    </source>
</evidence>
<dbReference type="PANTHER" id="PTHR15922:SF2">
    <property type="entry name" value="NBAS SUBUNIT OF NRZ TETHERING COMPLEX"/>
    <property type="match status" value="1"/>
</dbReference>
<sequence length="2703" mass="297355">MATQPLLLAARELARGPTASLPDNFEVAATAASSAHLAVLFRSRTERNCVRLGVFKTDDQADAEEPELVDLLPEAGDSEASTVGDCAWTLAWSPDLKFLVVSGRIPRAEGESEGVLWLFARPEWLASTAASEASQGPPLLLRVDPAKYLAVKHWDPSTSIVTVFFPTQSGSRVFVLSADGVWLSVGVQLAKLALVAMEQTASEDTAGLFTMKVVKRLTEWHAGVTAASYELQSATLVVTGGVRDPSADLVENQASSLSVWRVASDKDSTEVAELLDFTMEGGGLLTGVTSALMAPFRMMVGGEATESEAIEGSIRYLALSPCGNFVSMVDELGRVAMRQIDACADVLAWQAVEDVWSADFHGVTMKSAVWLTSDLVALVLTNNSVIYSKFVAHSEEGAASGATSSDSEDDDISPSGPTGRLVLTPTRHFRPSMSTASGVTESLALTPSSQISGGKHSASFSACEVVVSGDIWFASLVQSLPVETFVDLLMDAQRFEDALATVALYGTSESTVNADSIHQRVWMQYRNQAGCIKQDINDEAASTSSELQDLVFLSTRPRGLLQRGERDEFAVALEHLRAISNKQWVVGECLHLISDDSSGNMKKILEVAWDAWVGLNDGNEVATELSQEKVDLQRYIYRLETLRLVLCEEEGVSTTSVAGDQLFDGEAYAQFRSASVLATAKQFAREGRVGALTVLFGRHAWNLLPHWFDVLELLPPFVSPSTYESLLPAIATQIDDDGQICRLSKIDGLTAEAGDDNELATPVVLLSDNQLQDLTDEERAEFDEYAQMDRDERSSVYGKWFTKRILELDTRYGQLAFAYELSCLATKCLSGWSSQAKRSLEEFFMQTELLYKCVYPLQLSACCLLPLSEWSALSIQDQAMLVVGTADEKTFAGDVSPILDRLDMVFVSQRRELYALDDLFSWLAQTISSKSSLGSLTFAAQLIHRSNPSINRANRWIQSDTQLIETALDVVYSVNSSDIIGDKSPTVDEDVYMQRHFALVEQLWTIFQSLPVRKENDPPEIAQLQVAVDEMEDLMVTMDVLSKYGVVSSPSSLKYRMLASSGVGAGGGTSVGPQGLLEQMCEFALPGDFSDDEENGDGSQWMEVLQDAVKLKEHAFGERLSQEMILDVILKHLLAPERAYVDAAQNLVNHWIASDVEAIEHVLDGLIVAIRTKLDSVTGYSEDAKSNTTHDAALGCIGIARQLLSLPVWDEGDRAESGAKQHYEEALALETDTAHACELLDLLTYGAVKLSPSKLRSSTEEQEESSARLDAVCQVFVSNPSNYKPSVRAREWLERHHAGEVDLTNGESAPELWNEPLAAVMYLAKLLRVDSQRLEIWMKGAYAALYCMDYDVAYDLTMQVIAGIPTETEALAASQNNGDDKLTLLHLVSLILDLVSASSFGSWGKKRKLCCALFSAANVASSDLFGHQVTDLVLSWQERIEAIQGLMVELGLSDADLEQRRLAGSKTSSSAEAVLLNELHVVVELLHEEKNDRQFLLRLLQHGFQLAQVMSNNDSGSDNKDDTEVVSTFLQQMVQLCVKEALELTFVPTTSDSGDWQQYLELGFSYLMLWSDLCVDDESFEAFCTDDILPLISPTNASVQASEVVVRCLHHFFLFQVAQAKENPAESDTEALLTRRKRLETLSSSYEAVRKSAGSLSESQNGALDDMASIYVKLAQQCQERLVSQKKSQEMEQMNTFFNTELDLERFSQDESYRNEKIMLLATKKEHFQLSRQFASKYGIDEYDCVLAYIKNVLLFPPDSSRLGRREQLDQAFHIEQTDILEEALQKPVTFGDFLLGRGAAGEPSVYEMIDGTDHVGILLVLRMVLECSKRIHQESAVSESPHGRSLFPLSKPSTDRITLLFMCLKKLKEIGDALDDVEPVDLKLIGAASTTAELLKSLALSQTDPQAMIANREMAVEAVRPLLTGKTIKFVTKILRKLHRVTPSSMVMIYINDLLTGIWREHGATGSTTGVLSADLAVYAYESCVPCLSVLSNEHLMLFHYLFLDGSSGKPTPELVAHLNIEEEFYGQSLSVLEHFGALLTPQKRVELVADTLTLFQTKYNSWQNSGPRSNVSSTSSTSSSSSSSWDPAQFKRKEQELHYLERELAENVCYLLLKEIERSALTFDTQSLETLASSLKAWFAMDSLQQAANEEVLHNTVLMELCKRVMSVDLATLIMELVLRAGGSKASGDVAVSAIAHSYQAAITNLIDQAMGAGEDGAKQNVQWVERLAWTWVTGSGAPSSKQSAEIERYLRGALGNSGDGKTASHAIYERVVTMLSQSPSTLLKEIGLNRLGAMQTPADEEEVKRVSGVVREAVLLQWGQLIAFAEEQQKWTEAAVLSNMLTTCEGEKSRDATAVKWHFGLHVKAVWSALLTKHKLDEHPDSQRILVVPSSDISDHFAAVFEELLAFIEVCAGDDNPRALRFAETATVALSNLLVRHDDVLGASEGAAQRSASAWQDEQKRAVETRVQAQFQVGVVAERQAPSMNEEDATCWSALFARGVWGARLLSWYTTHAYAELSSEEEATEAVILVHWEASNLDLAIQLLLMCPFDNLREKYAERALSVVRQLPQGSPSWSAAVELALLRFDVAVLLQHGLHSSVVAFLLQNSTKRPALWTSSGDYVVCALVTQGELAAAGRLTCALRHAHPLLWDVENARLLLANYLRSLASSPEKHTSHDALALAPLKHEVFVQTSTRFASVLI</sequence>
<name>G4ZR38_PHYSP</name>
<evidence type="ECO:0000313" key="2">
    <source>
        <dbReference type="EMBL" id="EGZ14118.1"/>
    </source>
</evidence>
<dbReference type="RefSeq" id="XP_009531547.1">
    <property type="nucleotide sequence ID" value="XM_009533252.1"/>
</dbReference>
<evidence type="ECO:0008006" key="4">
    <source>
        <dbReference type="Google" id="ProtNLM"/>
    </source>
</evidence>
<feature type="region of interest" description="Disordered" evidence="1">
    <location>
        <begin position="398"/>
        <end position="424"/>
    </location>
</feature>
<feature type="region of interest" description="Disordered" evidence="1">
    <location>
        <begin position="2065"/>
        <end position="2089"/>
    </location>
</feature>
<dbReference type="GO" id="GO:0070939">
    <property type="term" value="C:Dsl1/NZR complex"/>
    <property type="evidence" value="ECO:0007669"/>
    <property type="project" value="TreeGrafter"/>
</dbReference>
<keyword evidence="3" id="KW-1185">Reference proteome</keyword>
<dbReference type="GeneID" id="20659312"/>
<dbReference type="STRING" id="1094619.G4ZR38"/>
<protein>
    <recommendedName>
        <fullName evidence="4">Sec39 domain-containing protein</fullName>
    </recommendedName>
</protein>
<proteinExistence type="predicted"/>
<organism evidence="2 3">
    <name type="scientific">Phytophthora sojae (strain P6497)</name>
    <name type="common">Soybean stem and root rot agent</name>
    <name type="synonym">Phytophthora megasperma f. sp. glycines</name>
    <dbReference type="NCBI Taxonomy" id="1094619"/>
    <lineage>
        <taxon>Eukaryota</taxon>
        <taxon>Sar</taxon>
        <taxon>Stramenopiles</taxon>
        <taxon>Oomycota</taxon>
        <taxon>Peronosporomycetes</taxon>
        <taxon>Peronosporales</taxon>
        <taxon>Peronosporaceae</taxon>
        <taxon>Phytophthora</taxon>
    </lineage>
</organism>
<dbReference type="EMBL" id="JH159156">
    <property type="protein sequence ID" value="EGZ14118.1"/>
    <property type="molecule type" value="Genomic_DNA"/>
</dbReference>
<dbReference type="GO" id="GO:0000149">
    <property type="term" value="F:SNARE binding"/>
    <property type="evidence" value="ECO:0007669"/>
    <property type="project" value="TreeGrafter"/>
</dbReference>
<dbReference type="KEGG" id="psoj:PHYSODRAFT_512069"/>
<accession>G4ZR38</accession>
<dbReference type="OMA" id="AVILVHW"/>
<evidence type="ECO:0000313" key="3">
    <source>
        <dbReference type="Proteomes" id="UP000002640"/>
    </source>
</evidence>